<dbReference type="InterPro" id="IPR001525">
    <property type="entry name" value="C5_MeTfrase"/>
</dbReference>
<dbReference type="SUPFAM" id="SSF53335">
    <property type="entry name" value="S-adenosyl-L-methionine-dependent methyltransferases"/>
    <property type="match status" value="1"/>
</dbReference>
<dbReference type="Pfam" id="PF00145">
    <property type="entry name" value="DNA_methylase"/>
    <property type="match status" value="1"/>
</dbReference>
<name>A0A328AGA4_9CAUL</name>
<dbReference type="NCBIfam" id="TIGR00675">
    <property type="entry name" value="dcm"/>
    <property type="match status" value="1"/>
</dbReference>
<dbReference type="PROSITE" id="PS00094">
    <property type="entry name" value="C5_MTASE_1"/>
    <property type="match status" value="1"/>
</dbReference>
<dbReference type="EC" id="2.1.1.37" evidence="8"/>
<comment type="similarity">
    <text evidence="6 7">Belongs to the class I-like SAM-binding methyltransferase superfamily. C5-methyltransferase family.</text>
</comment>
<sequence length="396" mass="42837">MPSFYEFFAGGGMARAGLGGGWTCLFANDFDHKKGVTYRDNWGEGELKVGDVGQVKTADLPGLADLIWGSFPCQDLSLAGGGAGLKGERSGTFYPFWGVVKALISEGRAPKIIALENVCGTLTSHGGRDFEAICKTFADAGYRYGALVINASLFVPQSRPRLFLIGVREDVAIGAALTSSGPIAPFHTLGLQRAFERVGKSALKRMIWWNIPTPARRNLTFADVIEENPTSVSWHSASETKQLLAMMSPINRDKVKAAQRAGRRMVGGVYKRTRVNEKGVKVQRAEVRFDDVAGCLRTPAGGSSRQVILVVDREKVRSRLISARETARLMGLPDDYKLPKNYNEAYHLTGDGVAVDVVRHLAEHIFEPLLTAAEQAATADPDTAEPEAADLEAAAA</sequence>
<evidence type="ECO:0000256" key="4">
    <source>
        <dbReference type="ARBA" id="ARBA00022747"/>
    </source>
</evidence>
<dbReference type="OrthoDB" id="9813719at2"/>
<organism evidence="10 11">
    <name type="scientific">Phenylobacterium soli</name>
    <dbReference type="NCBI Taxonomy" id="2170551"/>
    <lineage>
        <taxon>Bacteria</taxon>
        <taxon>Pseudomonadati</taxon>
        <taxon>Pseudomonadota</taxon>
        <taxon>Alphaproteobacteria</taxon>
        <taxon>Caulobacterales</taxon>
        <taxon>Caulobacteraceae</taxon>
        <taxon>Phenylobacterium</taxon>
    </lineage>
</organism>
<feature type="region of interest" description="Disordered" evidence="9">
    <location>
        <begin position="376"/>
        <end position="396"/>
    </location>
</feature>
<dbReference type="AlphaFoldDB" id="A0A328AGA4"/>
<dbReference type="Proteomes" id="UP000249254">
    <property type="component" value="Unassembled WGS sequence"/>
</dbReference>
<feature type="active site" evidence="6">
    <location>
        <position position="73"/>
    </location>
</feature>
<evidence type="ECO:0000256" key="1">
    <source>
        <dbReference type="ARBA" id="ARBA00022603"/>
    </source>
</evidence>
<dbReference type="Gene3D" id="3.40.50.150">
    <property type="entry name" value="Vaccinia Virus protein VP39"/>
    <property type="match status" value="1"/>
</dbReference>
<keyword evidence="3 6" id="KW-0949">S-adenosyl-L-methionine</keyword>
<keyword evidence="1 6" id="KW-0489">Methyltransferase</keyword>
<dbReference type="PROSITE" id="PS51679">
    <property type="entry name" value="SAM_MT_C5"/>
    <property type="match status" value="1"/>
</dbReference>
<evidence type="ECO:0000313" key="11">
    <source>
        <dbReference type="Proteomes" id="UP000249254"/>
    </source>
</evidence>
<dbReference type="PANTHER" id="PTHR46098">
    <property type="entry name" value="TRNA (CYTOSINE(38)-C(5))-METHYLTRANSFERASE"/>
    <property type="match status" value="1"/>
</dbReference>
<evidence type="ECO:0000313" key="10">
    <source>
        <dbReference type="EMBL" id="RAK51848.1"/>
    </source>
</evidence>
<dbReference type="Gene3D" id="3.90.120.10">
    <property type="entry name" value="DNA Methylase, subunit A, domain 2"/>
    <property type="match status" value="1"/>
</dbReference>
<protein>
    <recommendedName>
        <fullName evidence="8">Cytosine-specific methyltransferase</fullName>
        <ecNumber evidence="8">2.1.1.37</ecNumber>
    </recommendedName>
</protein>
<evidence type="ECO:0000256" key="5">
    <source>
        <dbReference type="ARBA" id="ARBA00047422"/>
    </source>
</evidence>
<dbReference type="InterPro" id="IPR029063">
    <property type="entry name" value="SAM-dependent_MTases_sf"/>
</dbReference>
<reference evidence="11" key="1">
    <citation type="submission" date="2018-05" db="EMBL/GenBank/DDBJ databases">
        <authorList>
            <person name="Li X."/>
        </authorList>
    </citation>
    <scope>NUCLEOTIDE SEQUENCE [LARGE SCALE GENOMIC DNA]</scope>
    <source>
        <strain evidence="11">LX32</strain>
    </source>
</reference>
<evidence type="ECO:0000256" key="6">
    <source>
        <dbReference type="PROSITE-ProRule" id="PRU01016"/>
    </source>
</evidence>
<dbReference type="RefSeq" id="WP_111530410.1">
    <property type="nucleotide sequence ID" value="NZ_JBHRSG010000003.1"/>
</dbReference>
<dbReference type="GO" id="GO:0003886">
    <property type="term" value="F:DNA (cytosine-5-)-methyltransferase activity"/>
    <property type="evidence" value="ECO:0007669"/>
    <property type="project" value="UniProtKB-EC"/>
</dbReference>
<evidence type="ECO:0000256" key="3">
    <source>
        <dbReference type="ARBA" id="ARBA00022691"/>
    </source>
</evidence>
<dbReference type="PRINTS" id="PR00105">
    <property type="entry name" value="C5METTRFRASE"/>
</dbReference>
<evidence type="ECO:0000256" key="2">
    <source>
        <dbReference type="ARBA" id="ARBA00022679"/>
    </source>
</evidence>
<dbReference type="InterPro" id="IPR018117">
    <property type="entry name" value="C5_DNA_meth_AS"/>
</dbReference>
<evidence type="ECO:0000256" key="7">
    <source>
        <dbReference type="RuleBase" id="RU000416"/>
    </source>
</evidence>
<accession>A0A328AGA4</accession>
<comment type="catalytic activity">
    <reaction evidence="5 8">
        <text>a 2'-deoxycytidine in DNA + S-adenosyl-L-methionine = a 5-methyl-2'-deoxycytidine in DNA + S-adenosyl-L-homocysteine + H(+)</text>
        <dbReference type="Rhea" id="RHEA:13681"/>
        <dbReference type="Rhea" id="RHEA-COMP:11369"/>
        <dbReference type="Rhea" id="RHEA-COMP:11370"/>
        <dbReference type="ChEBI" id="CHEBI:15378"/>
        <dbReference type="ChEBI" id="CHEBI:57856"/>
        <dbReference type="ChEBI" id="CHEBI:59789"/>
        <dbReference type="ChEBI" id="CHEBI:85452"/>
        <dbReference type="ChEBI" id="CHEBI:85454"/>
        <dbReference type="EC" id="2.1.1.37"/>
    </reaction>
</comment>
<dbReference type="GO" id="GO:0032259">
    <property type="term" value="P:methylation"/>
    <property type="evidence" value="ECO:0007669"/>
    <property type="project" value="UniProtKB-KW"/>
</dbReference>
<comment type="caution">
    <text evidence="10">The sequence shown here is derived from an EMBL/GenBank/DDBJ whole genome shotgun (WGS) entry which is preliminary data.</text>
</comment>
<keyword evidence="11" id="KW-1185">Reference proteome</keyword>
<evidence type="ECO:0000256" key="8">
    <source>
        <dbReference type="RuleBase" id="RU000417"/>
    </source>
</evidence>
<gene>
    <name evidence="10" type="ORF">DJ017_18710</name>
</gene>
<evidence type="ECO:0000256" key="9">
    <source>
        <dbReference type="SAM" id="MobiDB-lite"/>
    </source>
</evidence>
<proteinExistence type="inferred from homology"/>
<keyword evidence="4" id="KW-0680">Restriction system</keyword>
<dbReference type="GO" id="GO:0009307">
    <property type="term" value="P:DNA restriction-modification system"/>
    <property type="evidence" value="ECO:0007669"/>
    <property type="project" value="UniProtKB-KW"/>
</dbReference>
<dbReference type="InterPro" id="IPR050750">
    <property type="entry name" value="C5-MTase"/>
</dbReference>
<keyword evidence="2 6" id="KW-0808">Transferase</keyword>
<dbReference type="EMBL" id="QFYQ01000002">
    <property type="protein sequence ID" value="RAK51848.1"/>
    <property type="molecule type" value="Genomic_DNA"/>
</dbReference>
<dbReference type="PANTHER" id="PTHR46098:SF1">
    <property type="entry name" value="TRNA (CYTOSINE(38)-C(5))-METHYLTRANSFERASE"/>
    <property type="match status" value="1"/>
</dbReference>